<dbReference type="PANTHER" id="PTHR30614">
    <property type="entry name" value="MEMBRANE COMPONENT OF AMINO ACID ABC TRANSPORTER"/>
    <property type="match status" value="1"/>
</dbReference>
<dbReference type="PROSITE" id="PS50928">
    <property type="entry name" value="ABC_TM1"/>
    <property type="match status" value="1"/>
</dbReference>
<feature type="transmembrane region" description="Helical" evidence="10">
    <location>
        <begin position="77"/>
        <end position="96"/>
    </location>
</feature>
<keyword evidence="7" id="KW-0029">Amino-acid transport</keyword>
<feature type="transmembrane region" description="Helical" evidence="10">
    <location>
        <begin position="12"/>
        <end position="37"/>
    </location>
</feature>
<dbReference type="SUPFAM" id="SSF161098">
    <property type="entry name" value="MetI-like"/>
    <property type="match status" value="1"/>
</dbReference>
<feature type="domain" description="ABC transmembrane type-1" evidence="11">
    <location>
        <begin position="15"/>
        <end position="202"/>
    </location>
</feature>
<proteinExistence type="inferred from homology"/>
<dbReference type="PANTHER" id="PTHR30614:SF20">
    <property type="entry name" value="GLUTAMINE TRANSPORT SYSTEM PERMEASE PROTEIN GLNP"/>
    <property type="match status" value="1"/>
</dbReference>
<dbReference type="CDD" id="cd06261">
    <property type="entry name" value="TM_PBP2"/>
    <property type="match status" value="1"/>
</dbReference>
<evidence type="ECO:0000313" key="13">
    <source>
        <dbReference type="Proteomes" id="UP000005732"/>
    </source>
</evidence>
<evidence type="ECO:0000256" key="9">
    <source>
        <dbReference type="ARBA" id="ARBA00023136"/>
    </source>
</evidence>
<protein>
    <submittedName>
        <fullName evidence="12">Amine acid ABC transporter, permease protein, 3-TM region, His/Glu/Gln/Arg/opine family</fullName>
    </submittedName>
</protein>
<keyword evidence="8 10" id="KW-1133">Transmembrane helix</keyword>
<dbReference type="Gene3D" id="1.10.3720.10">
    <property type="entry name" value="MetI-like"/>
    <property type="match status" value="1"/>
</dbReference>
<dbReference type="HOGENOM" id="CLU_019602_1_0_5"/>
<evidence type="ECO:0000256" key="10">
    <source>
        <dbReference type="RuleBase" id="RU363032"/>
    </source>
</evidence>
<dbReference type="InterPro" id="IPR043429">
    <property type="entry name" value="ArtM/GltK/GlnP/TcyL/YhdX-like"/>
</dbReference>
<dbReference type="GO" id="GO:0006865">
    <property type="term" value="P:amino acid transport"/>
    <property type="evidence" value="ECO:0007669"/>
    <property type="project" value="UniProtKB-KW"/>
</dbReference>
<dbReference type="NCBIfam" id="TIGR01726">
    <property type="entry name" value="HEQRo_perm_3TM"/>
    <property type="match status" value="1"/>
</dbReference>
<keyword evidence="5" id="KW-1003">Cell membrane</keyword>
<keyword evidence="4 10" id="KW-0813">Transport</keyword>
<dbReference type="GO" id="GO:0022857">
    <property type="term" value="F:transmembrane transporter activity"/>
    <property type="evidence" value="ECO:0007669"/>
    <property type="project" value="InterPro"/>
</dbReference>
<evidence type="ECO:0000256" key="8">
    <source>
        <dbReference type="ARBA" id="ARBA00022989"/>
    </source>
</evidence>
<dbReference type="Proteomes" id="UP000005732">
    <property type="component" value="Unassembled WGS sequence"/>
</dbReference>
<feature type="transmembrane region" description="Helical" evidence="10">
    <location>
        <begin position="49"/>
        <end position="71"/>
    </location>
</feature>
<evidence type="ECO:0000256" key="3">
    <source>
        <dbReference type="ARBA" id="ARBA00010072"/>
    </source>
</evidence>
<evidence type="ECO:0000256" key="5">
    <source>
        <dbReference type="ARBA" id="ARBA00022475"/>
    </source>
</evidence>
<dbReference type="AlphaFoldDB" id="J0WEK2"/>
<sequence>MTGFTNDAPLYLAGLLTTITVSVSGMAIAILLGIMLASALRSRFRPLSLAVRAYVEFARGAPLALVLFLLYYGGPQFGLLLSPYVAGIVGLGAYGAGPFAETRAGLNAVPKGEREAAEMLSLTRGQCFLYVELPQALRLTVPPCVGQAIALLKESAVLSVITLGELTKVAGAISSITFAVVTPYLSIALLYWAFVEILSRLGRVLERRFAMKGS</sequence>
<dbReference type="GO" id="GO:0043190">
    <property type="term" value="C:ATP-binding cassette (ABC) transporter complex"/>
    <property type="evidence" value="ECO:0007669"/>
    <property type="project" value="InterPro"/>
</dbReference>
<evidence type="ECO:0000259" key="11">
    <source>
        <dbReference type="PROSITE" id="PS50928"/>
    </source>
</evidence>
<name>J0WEK2_RHILT</name>
<reference evidence="12 13" key="1">
    <citation type="submission" date="2012-02" db="EMBL/GenBank/DDBJ databases">
        <title>Improved High-Quality Draft Sequence of Rhizobium leguminosarum bv. trifolii WSM2297.</title>
        <authorList>
            <consortium name="US DOE Joint Genome Institute"/>
            <person name="Lucas S."/>
            <person name="Han J."/>
            <person name="Lapidus A."/>
            <person name="Cheng J.-F."/>
            <person name="Goodwin L."/>
            <person name="Pitluck S."/>
            <person name="Peters L."/>
            <person name="Ovchinnikova G."/>
            <person name="Zhang X."/>
            <person name="Detter J.C."/>
            <person name="Han C."/>
            <person name="Tapia R."/>
            <person name="Land M."/>
            <person name="Hauser L."/>
            <person name="Kyrpides N."/>
            <person name="Ivanova N."/>
            <person name="Pagani I."/>
            <person name="Brau L."/>
            <person name="Yates R."/>
            <person name="O'Hara G."/>
            <person name="Rui T."/>
            <person name="Howieson J."/>
            <person name="Reeve W."/>
            <person name="Woyke T."/>
        </authorList>
    </citation>
    <scope>NUCLEOTIDE SEQUENCE [LARGE SCALE GENOMIC DNA]</scope>
    <source>
        <strain evidence="12 13">WSM2297</strain>
    </source>
</reference>
<comment type="function">
    <text evidence="1">Part of the binding-protein-dependent transport system for glutamine; probably responsible for the translocation of the substrate across the membrane.</text>
</comment>
<dbReference type="InterPro" id="IPR035906">
    <property type="entry name" value="MetI-like_sf"/>
</dbReference>
<dbReference type="EMBL" id="JH719393">
    <property type="protein sequence ID" value="EJC84286.1"/>
    <property type="molecule type" value="Genomic_DNA"/>
</dbReference>
<organism evidence="12 13">
    <name type="scientific">Rhizobium leguminosarum bv. trifolii WSM2297</name>
    <dbReference type="NCBI Taxonomy" id="754762"/>
    <lineage>
        <taxon>Bacteria</taxon>
        <taxon>Pseudomonadati</taxon>
        <taxon>Pseudomonadota</taxon>
        <taxon>Alphaproteobacteria</taxon>
        <taxon>Hyphomicrobiales</taxon>
        <taxon>Rhizobiaceae</taxon>
        <taxon>Rhizobium/Agrobacterium group</taxon>
        <taxon>Rhizobium</taxon>
    </lineage>
</organism>
<evidence type="ECO:0000256" key="4">
    <source>
        <dbReference type="ARBA" id="ARBA00022448"/>
    </source>
</evidence>
<dbReference type="Pfam" id="PF00528">
    <property type="entry name" value="BPD_transp_1"/>
    <property type="match status" value="1"/>
</dbReference>
<dbReference type="InterPro" id="IPR010065">
    <property type="entry name" value="AA_ABC_transptr_permease_3TM"/>
</dbReference>
<keyword evidence="9 10" id="KW-0472">Membrane</keyword>
<evidence type="ECO:0000256" key="6">
    <source>
        <dbReference type="ARBA" id="ARBA00022692"/>
    </source>
</evidence>
<dbReference type="OrthoDB" id="7341446at2"/>
<accession>J0WEK2</accession>
<evidence type="ECO:0000256" key="2">
    <source>
        <dbReference type="ARBA" id="ARBA00004429"/>
    </source>
</evidence>
<gene>
    <name evidence="12" type="ORF">Rleg4DRAFT_6100</name>
</gene>
<evidence type="ECO:0000313" key="12">
    <source>
        <dbReference type="EMBL" id="EJC84286.1"/>
    </source>
</evidence>
<dbReference type="InterPro" id="IPR000515">
    <property type="entry name" value="MetI-like"/>
</dbReference>
<feature type="transmembrane region" description="Helical" evidence="10">
    <location>
        <begin position="169"/>
        <end position="194"/>
    </location>
</feature>
<evidence type="ECO:0000256" key="7">
    <source>
        <dbReference type="ARBA" id="ARBA00022970"/>
    </source>
</evidence>
<dbReference type="RefSeq" id="WP_003577176.1">
    <property type="nucleotide sequence ID" value="NZ_JH719393.1"/>
</dbReference>
<comment type="similarity">
    <text evidence="3">Belongs to the binding-protein-dependent transport system permease family. HisMQ subfamily.</text>
</comment>
<evidence type="ECO:0000256" key="1">
    <source>
        <dbReference type="ARBA" id="ARBA00003159"/>
    </source>
</evidence>
<keyword evidence="6 10" id="KW-0812">Transmembrane</keyword>
<comment type="subcellular location">
    <subcellularLocation>
        <location evidence="2">Cell inner membrane</location>
        <topology evidence="2">Multi-pass membrane protein</topology>
    </subcellularLocation>
    <subcellularLocation>
        <location evidence="10">Cell membrane</location>
        <topology evidence="10">Multi-pass membrane protein</topology>
    </subcellularLocation>
</comment>